<dbReference type="SUPFAM" id="SSF53474">
    <property type="entry name" value="alpha/beta-Hydrolases"/>
    <property type="match status" value="1"/>
</dbReference>
<dbReference type="EMBL" id="QXIR01000001">
    <property type="protein sequence ID" value="RIW39009.1"/>
    <property type="molecule type" value="Genomic_DNA"/>
</dbReference>
<dbReference type="RefSeq" id="WP_119545071.1">
    <property type="nucleotide sequence ID" value="NZ_QXIR01000001.1"/>
</dbReference>
<dbReference type="InterPro" id="IPR050266">
    <property type="entry name" value="AB_hydrolase_sf"/>
</dbReference>
<sequence>MAVCSFRQRELFFEDIGEGKPILLIHPPGLGRKSFIYQNPLKEQFRLIIPDLGGHGDSPCEGDYISIDTYVDEIKTILDHLDISKCVLLGYSAGGVIAQEFTFKFIERVEILVLAGGYPKVQTVRLKVMHLLGMRTIRERPQLMINVLAKAHAKTPEAEQELRAHMEKANFNIWYHFYKQSLYYDCTDRILQLKVPLLLIYGGKSDWINNQYRLYKDHPGHELVILEKAKHQLPTLFSNSFNKAVFYYVKKMLKRE</sequence>
<dbReference type="GO" id="GO:0016020">
    <property type="term" value="C:membrane"/>
    <property type="evidence" value="ECO:0007669"/>
    <property type="project" value="TreeGrafter"/>
</dbReference>
<keyword evidence="1 3" id="KW-0378">Hydrolase</keyword>
<dbReference type="AlphaFoldDB" id="A0A3A1R951"/>
<feature type="domain" description="AB hydrolase-1" evidence="2">
    <location>
        <begin position="21"/>
        <end position="181"/>
    </location>
</feature>
<dbReference type="Pfam" id="PF00561">
    <property type="entry name" value="Abhydrolase_1"/>
    <property type="match status" value="1"/>
</dbReference>
<dbReference type="PRINTS" id="PR00111">
    <property type="entry name" value="ABHYDROLASE"/>
</dbReference>
<dbReference type="InterPro" id="IPR000073">
    <property type="entry name" value="AB_hydrolase_1"/>
</dbReference>
<evidence type="ECO:0000259" key="2">
    <source>
        <dbReference type="Pfam" id="PF00561"/>
    </source>
</evidence>
<accession>A0A3A1R951</accession>
<evidence type="ECO:0000313" key="4">
    <source>
        <dbReference type="Proteomes" id="UP000265801"/>
    </source>
</evidence>
<dbReference type="GO" id="GO:0016787">
    <property type="term" value="F:hydrolase activity"/>
    <property type="evidence" value="ECO:0007669"/>
    <property type="project" value="UniProtKB-KW"/>
</dbReference>
<evidence type="ECO:0000313" key="3">
    <source>
        <dbReference type="EMBL" id="RIW39009.1"/>
    </source>
</evidence>
<keyword evidence="4" id="KW-1185">Reference proteome</keyword>
<comment type="caution">
    <text evidence="3">The sequence shown here is derived from an EMBL/GenBank/DDBJ whole genome shotgun (WGS) entry which is preliminary data.</text>
</comment>
<proteinExistence type="predicted"/>
<dbReference type="OrthoDB" id="9805423at2"/>
<dbReference type="PANTHER" id="PTHR43798">
    <property type="entry name" value="MONOACYLGLYCEROL LIPASE"/>
    <property type="match status" value="1"/>
</dbReference>
<reference evidence="3 4" key="1">
    <citation type="submission" date="2018-09" db="EMBL/GenBank/DDBJ databases">
        <title>Bacillus saliacetes sp. nov., isolated from Thai shrimp paste (Ka-pi).</title>
        <authorList>
            <person name="Daroonpunt R."/>
            <person name="Tanasupawat S."/>
            <person name="Yiamsombut S."/>
        </authorList>
    </citation>
    <scope>NUCLEOTIDE SEQUENCE [LARGE SCALE GENOMIC DNA]</scope>
    <source>
        <strain evidence="3 4">SKP7-4</strain>
    </source>
</reference>
<dbReference type="Gene3D" id="3.40.50.1820">
    <property type="entry name" value="alpha/beta hydrolase"/>
    <property type="match status" value="1"/>
</dbReference>
<protein>
    <submittedName>
        <fullName evidence="3">Alpha/beta hydrolase</fullName>
    </submittedName>
</protein>
<gene>
    <name evidence="3" type="ORF">D3H55_01260</name>
</gene>
<dbReference type="Proteomes" id="UP000265801">
    <property type="component" value="Unassembled WGS sequence"/>
</dbReference>
<dbReference type="InterPro" id="IPR029058">
    <property type="entry name" value="AB_hydrolase_fold"/>
</dbReference>
<organism evidence="3 4">
    <name type="scientific">Bacillus salacetis</name>
    <dbReference type="NCBI Taxonomy" id="2315464"/>
    <lineage>
        <taxon>Bacteria</taxon>
        <taxon>Bacillati</taxon>
        <taxon>Bacillota</taxon>
        <taxon>Bacilli</taxon>
        <taxon>Bacillales</taxon>
        <taxon>Bacillaceae</taxon>
        <taxon>Bacillus</taxon>
    </lineage>
</organism>
<evidence type="ECO:0000256" key="1">
    <source>
        <dbReference type="ARBA" id="ARBA00022801"/>
    </source>
</evidence>
<name>A0A3A1R951_9BACI</name>
<dbReference type="PANTHER" id="PTHR43798:SF31">
    <property type="entry name" value="AB HYDROLASE SUPERFAMILY PROTEIN YCLE"/>
    <property type="match status" value="1"/>
</dbReference>